<dbReference type="GO" id="GO:0003677">
    <property type="term" value="F:DNA binding"/>
    <property type="evidence" value="ECO:0007669"/>
    <property type="project" value="InterPro"/>
</dbReference>
<dbReference type="PANTHER" id="PTHR30349:SF81">
    <property type="entry name" value="TYROSINE RECOMBINASE XERC"/>
    <property type="match status" value="1"/>
</dbReference>
<dbReference type="eggNOG" id="COG0582">
    <property type="taxonomic scope" value="Bacteria"/>
</dbReference>
<proteinExistence type="predicted"/>
<evidence type="ECO:0000313" key="6">
    <source>
        <dbReference type="Proteomes" id="UP000019063"/>
    </source>
</evidence>
<keyword evidence="6" id="KW-1185">Reference proteome</keyword>
<dbReference type="InterPro" id="IPR002104">
    <property type="entry name" value="Integrase_catalytic"/>
</dbReference>
<dbReference type="InterPro" id="IPR013762">
    <property type="entry name" value="Integrase-like_cat_sf"/>
</dbReference>
<evidence type="ECO:0000256" key="1">
    <source>
        <dbReference type="ARBA" id="ARBA00022829"/>
    </source>
</evidence>
<dbReference type="Proteomes" id="UP000019063">
    <property type="component" value="Unassembled WGS sequence"/>
</dbReference>
<dbReference type="GO" id="GO:0015074">
    <property type="term" value="P:DNA integration"/>
    <property type="evidence" value="ECO:0007669"/>
    <property type="project" value="UniProtKB-KW"/>
</dbReference>
<gene>
    <name evidence="5" type="ORF">ATO8_20534</name>
</gene>
<dbReference type="GO" id="GO:0007059">
    <property type="term" value="P:chromosome segregation"/>
    <property type="evidence" value="ECO:0007669"/>
    <property type="project" value="UniProtKB-KW"/>
</dbReference>
<dbReference type="GO" id="GO:0006310">
    <property type="term" value="P:DNA recombination"/>
    <property type="evidence" value="ECO:0007669"/>
    <property type="project" value="UniProtKB-KW"/>
</dbReference>
<dbReference type="PROSITE" id="PS51898">
    <property type="entry name" value="TYR_RECOMBINASE"/>
    <property type="match status" value="1"/>
</dbReference>
<dbReference type="EMBL" id="AQQW01000025">
    <property type="protein sequence ID" value="ETW10760.1"/>
    <property type="molecule type" value="Genomic_DNA"/>
</dbReference>
<dbReference type="STRING" id="1379903.ATO8_20534"/>
<sequence length="315" mass="35861">MISLSQRLDQYLALRRSFGFDLAFPERVLRKFTAFADDRGDRHITTDLFLTWKAAYGSASNATWANRLSMVRGFSRWLAEHDALTHVLPAELIPGRKHTRPAPYIYTREEIGSLVAAAAALPSVYGLRSAVWQTVFGLIAVTGLRINEALNIDRKHVDLDRGFLQVEKSKNGTGRLIPIHESTTERLTSYAAVRDRILGPTDGRFFLKENGTPAGDCGARYNFAEISRVVGLRGPQLYQRHGTGPRIHDLRHTFAVRTILGWFREGREIDREMYKLSAYLGHVQPEYTYWYIEAVPELMQLAADRAERRYRGYAS</sequence>
<dbReference type="AlphaFoldDB" id="W4HFI7"/>
<dbReference type="InterPro" id="IPR050090">
    <property type="entry name" value="Tyrosine_recombinase_XerCD"/>
</dbReference>
<dbReference type="PANTHER" id="PTHR30349">
    <property type="entry name" value="PHAGE INTEGRASE-RELATED"/>
    <property type="match status" value="1"/>
</dbReference>
<dbReference type="RefSeq" id="WP_205620785.1">
    <property type="nucleotide sequence ID" value="NZ_AQQW01000025.1"/>
</dbReference>
<dbReference type="InterPro" id="IPR011010">
    <property type="entry name" value="DNA_brk_join_enz"/>
</dbReference>
<reference evidence="5 6" key="1">
    <citation type="journal article" date="2014" name="Antonie Van Leeuwenhoek">
        <title>Roseivivax atlanticus sp. nov., isolated from surface seawater of the Atlantic Ocean.</title>
        <authorList>
            <person name="Li G."/>
            <person name="Lai Q."/>
            <person name="Liu X."/>
            <person name="Sun F."/>
            <person name="Shao Z."/>
        </authorList>
    </citation>
    <scope>NUCLEOTIDE SEQUENCE [LARGE SCALE GENOMIC DNA]</scope>
    <source>
        <strain evidence="5 6">22II-s10s</strain>
    </source>
</reference>
<dbReference type="Pfam" id="PF00589">
    <property type="entry name" value="Phage_integrase"/>
    <property type="match status" value="1"/>
</dbReference>
<feature type="domain" description="Tyr recombinase" evidence="4">
    <location>
        <begin position="101"/>
        <end position="304"/>
    </location>
</feature>
<evidence type="ECO:0000313" key="5">
    <source>
        <dbReference type="EMBL" id="ETW10760.1"/>
    </source>
</evidence>
<comment type="caution">
    <text evidence="5">The sequence shown here is derived from an EMBL/GenBank/DDBJ whole genome shotgun (WGS) entry which is preliminary data.</text>
</comment>
<dbReference type="Gene3D" id="1.10.443.10">
    <property type="entry name" value="Intergrase catalytic core"/>
    <property type="match status" value="1"/>
</dbReference>
<organism evidence="5 6">
    <name type="scientific">Roseivivax marinus</name>
    <dbReference type="NCBI Taxonomy" id="1379903"/>
    <lineage>
        <taxon>Bacteria</taxon>
        <taxon>Pseudomonadati</taxon>
        <taxon>Pseudomonadota</taxon>
        <taxon>Alphaproteobacteria</taxon>
        <taxon>Rhodobacterales</taxon>
        <taxon>Roseobacteraceae</taxon>
        <taxon>Roseivivax</taxon>
    </lineage>
</organism>
<dbReference type="SUPFAM" id="SSF56349">
    <property type="entry name" value="DNA breaking-rejoining enzymes"/>
    <property type="match status" value="1"/>
</dbReference>
<accession>W4HFI7</accession>
<keyword evidence="3" id="KW-0233">DNA recombination</keyword>
<evidence type="ECO:0000259" key="4">
    <source>
        <dbReference type="PROSITE" id="PS51898"/>
    </source>
</evidence>
<keyword evidence="2" id="KW-0229">DNA integration</keyword>
<name>W4HFI7_9RHOB</name>
<protein>
    <submittedName>
        <fullName evidence="5">Phage integrase family protein</fullName>
    </submittedName>
</protein>
<evidence type="ECO:0000256" key="3">
    <source>
        <dbReference type="ARBA" id="ARBA00023172"/>
    </source>
</evidence>
<keyword evidence="1" id="KW-0159">Chromosome partition</keyword>
<evidence type="ECO:0000256" key="2">
    <source>
        <dbReference type="ARBA" id="ARBA00022908"/>
    </source>
</evidence>